<organism evidence="4 5">
    <name type="scientific">Athelia psychrophila</name>
    <dbReference type="NCBI Taxonomy" id="1759441"/>
    <lineage>
        <taxon>Eukaryota</taxon>
        <taxon>Fungi</taxon>
        <taxon>Dikarya</taxon>
        <taxon>Basidiomycota</taxon>
        <taxon>Agaricomycotina</taxon>
        <taxon>Agaricomycetes</taxon>
        <taxon>Agaricomycetidae</taxon>
        <taxon>Atheliales</taxon>
        <taxon>Atheliaceae</taxon>
        <taxon>Athelia</taxon>
    </lineage>
</organism>
<feature type="compositionally biased region" description="Basic and acidic residues" evidence="1">
    <location>
        <begin position="401"/>
        <end position="422"/>
    </location>
</feature>
<evidence type="ECO:0000313" key="4">
    <source>
        <dbReference type="EMBL" id="KZP17503.1"/>
    </source>
</evidence>
<dbReference type="Gene3D" id="3.40.50.2000">
    <property type="entry name" value="Glycogen Phosphorylase B"/>
    <property type="match status" value="2"/>
</dbReference>
<dbReference type="PANTHER" id="PTHR45871:SF1">
    <property type="entry name" value="PHOSPHATIDYLINOSITOL N-ACETYLGLUCOSAMINYLTRANSFERASE SUBUNIT A"/>
    <property type="match status" value="1"/>
</dbReference>
<dbReference type="GO" id="GO:0017176">
    <property type="term" value="F:phosphatidylinositol N-acetylglucosaminyltransferase activity"/>
    <property type="evidence" value="ECO:0007669"/>
    <property type="project" value="TreeGrafter"/>
</dbReference>
<feature type="domain" description="PIGA GPI anchor biosynthesis" evidence="3">
    <location>
        <begin position="37"/>
        <end position="127"/>
    </location>
</feature>
<dbReference type="EMBL" id="KV417582">
    <property type="protein sequence ID" value="KZP17503.1"/>
    <property type="molecule type" value="Genomic_DNA"/>
</dbReference>
<evidence type="ECO:0000256" key="2">
    <source>
        <dbReference type="SAM" id="Phobius"/>
    </source>
</evidence>
<evidence type="ECO:0000313" key="5">
    <source>
        <dbReference type="Proteomes" id="UP000076532"/>
    </source>
</evidence>
<keyword evidence="2" id="KW-1133">Transmembrane helix</keyword>
<evidence type="ECO:0000256" key="1">
    <source>
        <dbReference type="SAM" id="MobiDB-lite"/>
    </source>
</evidence>
<protein>
    <submittedName>
        <fullName evidence="4">Glycosyltransferase family 4 protein</fullName>
    </submittedName>
</protein>
<keyword evidence="2" id="KW-0812">Transmembrane</keyword>
<name>A0A166G629_9AGAM</name>
<evidence type="ECO:0000259" key="3">
    <source>
        <dbReference type="Pfam" id="PF08288"/>
    </source>
</evidence>
<proteinExistence type="predicted"/>
<dbReference type="OrthoDB" id="734129at2759"/>
<dbReference type="Proteomes" id="UP000076532">
    <property type="component" value="Unassembled WGS sequence"/>
</dbReference>
<dbReference type="STRING" id="436010.A0A166G629"/>
<dbReference type="PANTHER" id="PTHR45871">
    <property type="entry name" value="N-ACETYLGLUCOSAMINYL-PHOSPHATIDYLINOSITOL BIOSYNTHETIC PROTEIN"/>
    <property type="match status" value="1"/>
</dbReference>
<dbReference type="Pfam" id="PF08288">
    <property type="entry name" value="PIGA"/>
    <property type="match status" value="1"/>
</dbReference>
<feature type="region of interest" description="Disordered" evidence="1">
    <location>
        <begin position="1"/>
        <end position="21"/>
    </location>
</feature>
<dbReference type="SUPFAM" id="SSF53756">
    <property type="entry name" value="UDP-Glycosyltransferase/glycogen phosphorylase"/>
    <property type="match status" value="1"/>
</dbReference>
<feature type="transmembrane region" description="Helical" evidence="2">
    <location>
        <begin position="470"/>
        <end position="493"/>
    </location>
</feature>
<sequence>MLSANLLKRGHKVRPTPPLPKTDLMRNATAKVIVITHAYPPARTGIRHLLPGLKIYHLPLPVLVSAATLPNYFAFLPYLRNILLREHVHLVHAHAALSSLGQEALLHAHLLGVRTVFTDHSLFGFEDAAAILTNKLLEAALRSVDAVVCVSHTARENTVLRGQLFDPSPLPDGGMTVRDNVYVIPNAFVPDQFRPADVPLPTDTVTIVVVSRLAYRKGIDLLIAAAPHICARWPQVHFIVGGDGPKLGDLLQMRERHRLEERIELLGPVRHAEVRDILTRGHIFLNSSLTESFGIGLLEAAACGLYVVATRVGGVPEVLPPDMIAFCRPEVGGPGGMVEVVGEAVRRVSVRAGTGVGEGIVGADANTRTGTADGPDGEVVGGAGAWEGDREGSGVAEEGEEHVKRQRRDEDGEHPREQPWDRHAAHAHVRAFYDWAEVARRTEAVYEAVMRTEALSLWERIVRTMSLGPFAGLIYTAILIVDCLFFLVLEWAAPREDIDYVRMGWDRGAFQALAHRAEAREGHGEETEARKGD</sequence>
<accession>A0A166G629</accession>
<gene>
    <name evidence="4" type="ORF">FIBSPDRAFT_864946</name>
</gene>
<feature type="region of interest" description="Disordered" evidence="1">
    <location>
        <begin position="362"/>
        <end position="422"/>
    </location>
</feature>
<reference evidence="4 5" key="1">
    <citation type="journal article" date="2016" name="Mol. Biol. Evol.">
        <title>Comparative Genomics of Early-Diverging Mushroom-Forming Fungi Provides Insights into the Origins of Lignocellulose Decay Capabilities.</title>
        <authorList>
            <person name="Nagy L.G."/>
            <person name="Riley R."/>
            <person name="Tritt A."/>
            <person name="Adam C."/>
            <person name="Daum C."/>
            <person name="Floudas D."/>
            <person name="Sun H."/>
            <person name="Yadav J.S."/>
            <person name="Pangilinan J."/>
            <person name="Larsson K.H."/>
            <person name="Matsuura K."/>
            <person name="Barry K."/>
            <person name="Labutti K."/>
            <person name="Kuo R."/>
            <person name="Ohm R.A."/>
            <person name="Bhattacharya S.S."/>
            <person name="Shirouzu T."/>
            <person name="Yoshinaga Y."/>
            <person name="Martin F.M."/>
            <person name="Grigoriev I.V."/>
            <person name="Hibbett D.S."/>
        </authorList>
    </citation>
    <scope>NUCLEOTIDE SEQUENCE [LARGE SCALE GENOMIC DNA]</scope>
    <source>
        <strain evidence="4 5">CBS 109695</strain>
    </source>
</reference>
<keyword evidence="2" id="KW-0472">Membrane</keyword>
<dbReference type="InterPro" id="IPR013234">
    <property type="entry name" value="PIGA_GPI_anchor_biosynthesis"/>
</dbReference>
<keyword evidence="5" id="KW-1185">Reference proteome</keyword>
<dbReference type="GO" id="GO:0000506">
    <property type="term" value="C:glycosylphosphatidylinositol-N-acetylglucosaminyltransferase (GPI-GnT) complex"/>
    <property type="evidence" value="ECO:0007669"/>
    <property type="project" value="TreeGrafter"/>
</dbReference>
<dbReference type="Pfam" id="PF13692">
    <property type="entry name" value="Glyco_trans_1_4"/>
    <property type="match status" value="1"/>
</dbReference>
<dbReference type="GO" id="GO:0006506">
    <property type="term" value="P:GPI anchor biosynthetic process"/>
    <property type="evidence" value="ECO:0007669"/>
    <property type="project" value="InterPro"/>
</dbReference>
<dbReference type="AlphaFoldDB" id="A0A166G629"/>